<protein>
    <submittedName>
        <fullName evidence="1">Uncharacterized protein</fullName>
    </submittedName>
</protein>
<evidence type="ECO:0000313" key="1">
    <source>
        <dbReference type="EMBL" id="RUT09731.1"/>
    </source>
</evidence>
<dbReference type="AlphaFoldDB" id="A0A433VUF1"/>
<evidence type="ECO:0000313" key="2">
    <source>
        <dbReference type="Proteomes" id="UP000271624"/>
    </source>
</evidence>
<dbReference type="Proteomes" id="UP000271624">
    <property type="component" value="Unassembled WGS sequence"/>
</dbReference>
<reference evidence="1" key="2">
    <citation type="journal article" date="2019" name="Genome Biol. Evol.">
        <title>Day and night: Metabolic profiles and evolutionary relationships of six axenic non-marine cyanobacteria.</title>
        <authorList>
            <person name="Will S.E."/>
            <person name="Henke P."/>
            <person name="Boedeker C."/>
            <person name="Huang S."/>
            <person name="Brinkmann H."/>
            <person name="Rohde M."/>
            <person name="Jarek M."/>
            <person name="Friedl T."/>
            <person name="Seufert S."/>
            <person name="Schumacher M."/>
            <person name="Overmann J."/>
            <person name="Neumann-Schaal M."/>
            <person name="Petersen J."/>
        </authorList>
    </citation>
    <scope>NUCLEOTIDE SEQUENCE [LARGE SCALE GENOMIC DNA]</scope>
    <source>
        <strain evidence="1">PCC 7102</strain>
    </source>
</reference>
<comment type="caution">
    <text evidence="1">The sequence shown here is derived from an EMBL/GenBank/DDBJ whole genome shotgun (WGS) entry which is preliminary data.</text>
</comment>
<organism evidence="1 2">
    <name type="scientific">Dulcicalothrix desertica PCC 7102</name>
    <dbReference type="NCBI Taxonomy" id="232991"/>
    <lineage>
        <taxon>Bacteria</taxon>
        <taxon>Bacillati</taxon>
        <taxon>Cyanobacteriota</taxon>
        <taxon>Cyanophyceae</taxon>
        <taxon>Nostocales</taxon>
        <taxon>Calotrichaceae</taxon>
        <taxon>Dulcicalothrix</taxon>
    </lineage>
</organism>
<gene>
    <name evidence="1" type="ORF">DSM106972_002260</name>
</gene>
<sequence length="167" mass="18910">MELQSNTIEKLGEIANSRPYKEVFICIGQSYYRAIQGYEKILPANLNVQVASGSLGRKLGELHEWLYGKPPQLPQSSQKKIDLGKNLTIKGIEVVLTTQQVLDIAYQSLEKNNQEFANFQSWYVVVGNRRVAPKWLVNQITGLPVSNFTTKEALRLLVQLGIEIHRV</sequence>
<accession>A0A433VUF1</accession>
<reference evidence="1" key="1">
    <citation type="submission" date="2018-12" db="EMBL/GenBank/DDBJ databases">
        <authorList>
            <person name="Will S."/>
            <person name="Neumann-Schaal M."/>
            <person name="Henke P."/>
        </authorList>
    </citation>
    <scope>NUCLEOTIDE SEQUENCE</scope>
    <source>
        <strain evidence="1">PCC 7102</strain>
    </source>
</reference>
<dbReference type="EMBL" id="RSCL01000001">
    <property type="protein sequence ID" value="RUT09731.1"/>
    <property type="molecule type" value="Genomic_DNA"/>
</dbReference>
<proteinExistence type="predicted"/>
<name>A0A433VUF1_9CYAN</name>
<keyword evidence="2" id="KW-1185">Reference proteome</keyword>